<gene>
    <name evidence="3" type="ORF">GCM10023116_04910</name>
</gene>
<evidence type="ECO:0000313" key="4">
    <source>
        <dbReference type="Proteomes" id="UP001500604"/>
    </source>
</evidence>
<dbReference type="InterPro" id="IPR006538">
    <property type="entry name" value="CobT"/>
</dbReference>
<organism evidence="3 4">
    <name type="scientific">Kistimonas scapharcae</name>
    <dbReference type="NCBI Taxonomy" id="1036133"/>
    <lineage>
        <taxon>Bacteria</taxon>
        <taxon>Pseudomonadati</taxon>
        <taxon>Pseudomonadota</taxon>
        <taxon>Gammaproteobacteria</taxon>
        <taxon>Oceanospirillales</taxon>
        <taxon>Endozoicomonadaceae</taxon>
        <taxon>Kistimonas</taxon>
    </lineage>
</organism>
<feature type="domain" description="Cobalamin biosynthesis protein CobT VWA" evidence="2">
    <location>
        <begin position="361"/>
        <end position="592"/>
    </location>
</feature>
<protein>
    <recommendedName>
        <fullName evidence="2">Cobalamin biosynthesis protein CobT VWA domain-containing protein</fullName>
    </recommendedName>
</protein>
<dbReference type="InterPro" id="IPR025861">
    <property type="entry name" value="CobT_VWA_dom"/>
</dbReference>
<reference evidence="4" key="1">
    <citation type="journal article" date="2019" name="Int. J. Syst. Evol. Microbiol.">
        <title>The Global Catalogue of Microorganisms (GCM) 10K type strain sequencing project: providing services to taxonomists for standard genome sequencing and annotation.</title>
        <authorList>
            <consortium name="The Broad Institute Genomics Platform"/>
            <consortium name="The Broad Institute Genome Sequencing Center for Infectious Disease"/>
            <person name="Wu L."/>
            <person name="Ma J."/>
        </authorList>
    </citation>
    <scope>NUCLEOTIDE SEQUENCE [LARGE SCALE GENOMIC DNA]</scope>
    <source>
        <strain evidence="4">JCM 17805</strain>
    </source>
</reference>
<evidence type="ECO:0000256" key="1">
    <source>
        <dbReference type="SAM" id="MobiDB-lite"/>
    </source>
</evidence>
<accession>A0ABP8UYK5</accession>
<dbReference type="PANTHER" id="PTHR41248:SF1">
    <property type="entry name" value="NORD PROTEIN"/>
    <property type="match status" value="1"/>
</dbReference>
<dbReference type="InterPro" id="IPR051928">
    <property type="entry name" value="NorD/CobT"/>
</dbReference>
<feature type="compositionally biased region" description="Basic and acidic residues" evidence="1">
    <location>
        <begin position="239"/>
        <end position="248"/>
    </location>
</feature>
<dbReference type="Pfam" id="PF06213">
    <property type="entry name" value="CobT"/>
    <property type="match status" value="1"/>
</dbReference>
<name>A0ABP8UYK5_9GAMM</name>
<dbReference type="Gene3D" id="3.40.50.410">
    <property type="entry name" value="von Willebrand factor, type A domain"/>
    <property type="match status" value="1"/>
</dbReference>
<evidence type="ECO:0000259" key="2">
    <source>
        <dbReference type="Pfam" id="PF11775"/>
    </source>
</evidence>
<dbReference type="Pfam" id="PF11775">
    <property type="entry name" value="CobT_C"/>
    <property type="match status" value="1"/>
</dbReference>
<dbReference type="SUPFAM" id="SSF53300">
    <property type="entry name" value="vWA-like"/>
    <property type="match status" value="1"/>
</dbReference>
<feature type="region of interest" description="Disordered" evidence="1">
    <location>
        <begin position="224"/>
        <end position="250"/>
    </location>
</feature>
<comment type="caution">
    <text evidence="3">The sequence shown here is derived from an EMBL/GenBank/DDBJ whole genome shotgun (WGS) entry which is preliminary data.</text>
</comment>
<dbReference type="RefSeq" id="WP_345193624.1">
    <property type="nucleotide sequence ID" value="NZ_BAABFL010000048.1"/>
</dbReference>
<dbReference type="InterPro" id="IPR036465">
    <property type="entry name" value="vWFA_dom_sf"/>
</dbReference>
<dbReference type="EMBL" id="BAABFL010000048">
    <property type="protein sequence ID" value="GAA4648224.1"/>
    <property type="molecule type" value="Genomic_DNA"/>
</dbReference>
<sequence>MKRAGSITAQAFVHECRGTSRTFGRKKIAIVFRGNMVGVDGDKIIYPSLDMAAELDEFQWAVSRGYIDHATGRLRHSDLDQLRRYNQQANKAKCPLKRDIAASIEDPRIERLVMQDYKGASGNLSAVTSAVCRTLKEQVEESDQQTPWYQWLPATLTAMGRKLNGIDNNREIDQFLAAVKQQMTNDHYQMCEAWAARIGGLESTEAALTLADEIFDAIVHFEEYGEDDPPESPENNPALDRRASEVGKKQGHSCDVSVALKAVIGEHLKGEKTIYRAWSTEFDTWSNRRSGDNIGEILRQPKLREQYQQVLSETAGQINALRRKLERSLAAKRDIRWAGGALQGRLDNRRLVNAYNGDEDVFTVRREDTDIATAVSVLVDLSTSMVKENKGHLAMLATIALAEALEKTDVSYEILGFCTNRDDDCNHEMKVAVRQYQREHPDEFSFSGKLNYSRYEPINMVEFKGYHDNLNKCRASMAAIDQLPYKCYVGNCDGESLLLAYDRLRVRQEPRKVLMVLSDGAPHIRACKVEAPPHLGEHLKQVVSEIEADGVETLGIGIVDDSVQDYYPNHVVVNDVDSLISTALDQVARILLGKTL</sequence>
<evidence type="ECO:0000313" key="3">
    <source>
        <dbReference type="EMBL" id="GAA4648224.1"/>
    </source>
</evidence>
<keyword evidence="4" id="KW-1185">Reference proteome</keyword>
<dbReference type="PANTHER" id="PTHR41248">
    <property type="entry name" value="NORD PROTEIN"/>
    <property type="match status" value="1"/>
</dbReference>
<dbReference type="Proteomes" id="UP001500604">
    <property type="component" value="Unassembled WGS sequence"/>
</dbReference>
<proteinExistence type="predicted"/>